<dbReference type="InterPro" id="IPR050266">
    <property type="entry name" value="AB_hydrolase_sf"/>
</dbReference>
<proteinExistence type="predicted"/>
<feature type="domain" description="AB hydrolase-1" evidence="1">
    <location>
        <begin position="26"/>
        <end position="130"/>
    </location>
</feature>
<dbReference type="EMBL" id="BAAAUG010000045">
    <property type="protein sequence ID" value="GAA3106055.1"/>
    <property type="molecule type" value="Genomic_DNA"/>
</dbReference>
<evidence type="ECO:0000313" key="2">
    <source>
        <dbReference type="EMBL" id="GAA3106055.1"/>
    </source>
</evidence>
<dbReference type="PRINTS" id="PR00111">
    <property type="entry name" value="ABHYDROLASE"/>
</dbReference>
<evidence type="ECO:0000259" key="1">
    <source>
        <dbReference type="Pfam" id="PF00561"/>
    </source>
</evidence>
<dbReference type="Gene3D" id="3.40.50.1820">
    <property type="entry name" value="alpha/beta hydrolase"/>
    <property type="match status" value="1"/>
</dbReference>
<dbReference type="PANTHER" id="PTHR43798">
    <property type="entry name" value="MONOACYLGLYCEROL LIPASE"/>
    <property type="match status" value="1"/>
</dbReference>
<organism evidence="2 3">
    <name type="scientific">Streptomyces rectiviolaceus</name>
    <dbReference type="NCBI Taxonomy" id="332591"/>
    <lineage>
        <taxon>Bacteria</taxon>
        <taxon>Bacillati</taxon>
        <taxon>Actinomycetota</taxon>
        <taxon>Actinomycetes</taxon>
        <taxon>Kitasatosporales</taxon>
        <taxon>Streptomycetaceae</taxon>
        <taxon>Streptomyces</taxon>
    </lineage>
</organism>
<dbReference type="Proteomes" id="UP001501637">
    <property type="component" value="Unassembled WGS sequence"/>
</dbReference>
<keyword evidence="3" id="KW-1185">Reference proteome</keyword>
<reference evidence="3" key="1">
    <citation type="journal article" date="2019" name="Int. J. Syst. Evol. Microbiol.">
        <title>The Global Catalogue of Microorganisms (GCM) 10K type strain sequencing project: providing services to taxonomists for standard genome sequencing and annotation.</title>
        <authorList>
            <consortium name="The Broad Institute Genomics Platform"/>
            <consortium name="The Broad Institute Genome Sequencing Center for Infectious Disease"/>
            <person name="Wu L."/>
            <person name="Ma J."/>
        </authorList>
    </citation>
    <scope>NUCLEOTIDE SEQUENCE [LARGE SCALE GENOMIC DNA]</scope>
    <source>
        <strain evidence="3">JCM 9092</strain>
    </source>
</reference>
<protein>
    <submittedName>
        <fullName evidence="2">Alpha/beta hydrolase</fullName>
    </submittedName>
</protein>
<dbReference type="GO" id="GO:0016787">
    <property type="term" value="F:hydrolase activity"/>
    <property type="evidence" value="ECO:0007669"/>
    <property type="project" value="UniProtKB-KW"/>
</dbReference>
<dbReference type="InterPro" id="IPR000073">
    <property type="entry name" value="AB_hydrolase_1"/>
</dbReference>
<name>A0ABP6MJI2_9ACTN</name>
<evidence type="ECO:0000313" key="3">
    <source>
        <dbReference type="Proteomes" id="UP001501637"/>
    </source>
</evidence>
<sequence length="285" mass="30519">MITPMPTFTAYDGTELAYHEKGDGEPLLCVPGGPMRASAYFGDLGGLTAHRRLILLDLRGTGDSAVPTDPATYRCDRLVDDVEALREHLGLDEVDLLGHSAAGNIATLYAARHPKRIRRLVLITPATQSLGLTLGARDHRDAAAAHRGEPWYPAAEAALKEIEAGRSPLEVWDAIVPLAYGRWDDAARAHQAASAREKNAEAAAAFYADGAFDPPATRDALAALAAPVLVLAGEYDGAPNPAHAEEFAGFFPQGVRQVQPGGGHFPWLDDPEWFARRVAGFLAQD</sequence>
<dbReference type="SUPFAM" id="SSF53474">
    <property type="entry name" value="alpha/beta-Hydrolases"/>
    <property type="match status" value="1"/>
</dbReference>
<dbReference type="PANTHER" id="PTHR43798:SF27">
    <property type="entry name" value="HYDROLASE ALPHA_BETA HYDROLASE FOLD FAMILY"/>
    <property type="match status" value="1"/>
</dbReference>
<accession>A0ABP6MJI2</accession>
<dbReference type="InterPro" id="IPR029058">
    <property type="entry name" value="AB_hydrolase_fold"/>
</dbReference>
<dbReference type="Pfam" id="PF00561">
    <property type="entry name" value="Abhydrolase_1"/>
    <property type="match status" value="1"/>
</dbReference>
<comment type="caution">
    <text evidence="2">The sequence shown here is derived from an EMBL/GenBank/DDBJ whole genome shotgun (WGS) entry which is preliminary data.</text>
</comment>
<keyword evidence="2" id="KW-0378">Hydrolase</keyword>
<gene>
    <name evidence="2" type="ORF">GCM10010449_31300</name>
</gene>